<sequence>MEITPPSIQRQQIAELEKNNLDLMEQQMKVTTSNTTTKHGNEIIVSTLSPHEQQTFTFFFDIQRRLFLREKRINCTLSNLWKSQTQRPNMAARHCRS</sequence>
<dbReference type="GO" id="GO:0005682">
    <property type="term" value="C:U5 snRNP"/>
    <property type="evidence" value="ECO:0007669"/>
    <property type="project" value="TreeGrafter"/>
</dbReference>
<organism evidence="1 2">
    <name type="scientific">Plasmodium falciparum (isolate Dd2)</name>
    <dbReference type="NCBI Taxonomy" id="57267"/>
    <lineage>
        <taxon>Eukaryota</taxon>
        <taxon>Sar</taxon>
        <taxon>Alveolata</taxon>
        <taxon>Apicomplexa</taxon>
        <taxon>Aconoidasida</taxon>
        <taxon>Haemosporida</taxon>
        <taxon>Plasmodiidae</taxon>
        <taxon>Plasmodium</taxon>
        <taxon>Plasmodium (Laverania)</taxon>
    </lineage>
</organism>
<reference evidence="2" key="2">
    <citation type="submission" date="2006-09" db="EMBL/GenBank/DDBJ databases">
        <title>The genome sequence of Plasmodium falciparum Dd2.</title>
        <authorList>
            <consortium name="The Broad Institute Genome Sequencing Platform"/>
            <person name="Birren B."/>
            <person name="Lander E."/>
            <person name="Galagan J."/>
            <person name="Nusbaum C."/>
            <person name="Devon K."/>
            <person name="Henn M."/>
            <person name="Jaffe D."/>
            <person name="Butler J."/>
            <person name="Alvarez P."/>
            <person name="Gnerre S."/>
            <person name="Grabherr M."/>
            <person name="Kleber M."/>
            <person name="Mauceli E."/>
            <person name="Brockman W."/>
            <person name="MacCallum I.A."/>
            <person name="Rounsley S."/>
            <person name="Young S."/>
            <person name="LaButti K."/>
            <person name="Pushparaj V."/>
            <person name="DeCaprio D."/>
            <person name="Crawford M."/>
            <person name="Koehrsen M."/>
            <person name="Engels R."/>
            <person name="Montgomery P."/>
            <person name="Pearson M."/>
            <person name="Howarth C."/>
            <person name="Larson L."/>
            <person name="Luoma S."/>
            <person name="White J."/>
            <person name="Kodira C."/>
            <person name="Zeng Q."/>
            <person name="O'Leary S."/>
            <person name="Yandava C."/>
            <person name="Alvarado L."/>
            <person name="Wirth D."/>
            <person name="Volkman S."/>
            <person name="Hartl D."/>
        </authorList>
    </citation>
    <scope>NUCLEOTIDE SEQUENCE [LARGE SCALE GENOMIC DNA]</scope>
</reference>
<dbReference type="GO" id="GO:0071013">
    <property type="term" value="C:catalytic step 2 spliceosome"/>
    <property type="evidence" value="ECO:0007669"/>
    <property type="project" value="TreeGrafter"/>
</dbReference>
<evidence type="ECO:0000313" key="1">
    <source>
        <dbReference type="EMBL" id="KOB89584.1"/>
    </source>
</evidence>
<proteinExistence type="predicted"/>
<reference evidence="2" key="1">
    <citation type="submission" date="2006-09" db="EMBL/GenBank/DDBJ databases">
        <title>Annotation of Plasmodium falciparum Dd2.</title>
        <authorList>
            <consortium name="The Broad Institute Genome Sequencing Platform"/>
            <person name="Volkman S.K."/>
            <person name="Neafsey D.E."/>
            <person name="Dash A.P."/>
            <person name="Chitnis C.E."/>
            <person name="Hartl D.L."/>
            <person name="Young S.K."/>
            <person name="Zeng Q."/>
            <person name="Koehrsen M."/>
            <person name="Alvarado L."/>
            <person name="Berlin A."/>
            <person name="Borenstein D."/>
            <person name="Chapman S.B."/>
            <person name="Chen Z."/>
            <person name="Engels R."/>
            <person name="Freedman E."/>
            <person name="Gellesch M."/>
            <person name="Goldberg J."/>
            <person name="Griggs A."/>
            <person name="Gujja S."/>
            <person name="Heilman E.R."/>
            <person name="Heiman D.I."/>
            <person name="Howarth C."/>
            <person name="Jen D."/>
            <person name="Larson L."/>
            <person name="Mehta T."/>
            <person name="Neiman D."/>
            <person name="Park D."/>
            <person name="Pearson M."/>
            <person name="Roberts A."/>
            <person name="Saif S."/>
            <person name="Shea T."/>
            <person name="Shenoy N."/>
            <person name="Sisk P."/>
            <person name="Stolte C."/>
            <person name="Sykes S."/>
            <person name="Walk T."/>
            <person name="White J."/>
            <person name="Yandava C."/>
            <person name="Haas B."/>
            <person name="Henn M.R."/>
            <person name="Nusbaum C."/>
            <person name="Birren B."/>
        </authorList>
    </citation>
    <scope>NUCLEOTIDE SEQUENCE [LARGE SCALE GENOMIC DNA]</scope>
</reference>
<dbReference type="GO" id="GO:0000244">
    <property type="term" value="P:spliceosomal tri-snRNP complex assembly"/>
    <property type="evidence" value="ECO:0007669"/>
    <property type="project" value="TreeGrafter"/>
</dbReference>
<dbReference type="PANTHER" id="PTHR11140">
    <property type="entry name" value="PRE-MRNA SPLICING FACTOR PRP8"/>
    <property type="match status" value="1"/>
</dbReference>
<dbReference type="GO" id="GO:0017070">
    <property type="term" value="F:U6 snRNA binding"/>
    <property type="evidence" value="ECO:0007669"/>
    <property type="project" value="TreeGrafter"/>
</dbReference>
<gene>
    <name evidence="1" type="ORF">PFDG_05134</name>
</gene>
<protein>
    <submittedName>
        <fullName evidence="1">Uncharacterized protein</fullName>
    </submittedName>
</protein>
<dbReference type="EMBL" id="GG702705">
    <property type="protein sequence ID" value="KOB89584.1"/>
    <property type="molecule type" value="Genomic_DNA"/>
</dbReference>
<evidence type="ECO:0000313" key="2">
    <source>
        <dbReference type="Proteomes" id="UP000054282"/>
    </source>
</evidence>
<dbReference type="GO" id="GO:0030623">
    <property type="term" value="F:U5 snRNA binding"/>
    <property type="evidence" value="ECO:0007669"/>
    <property type="project" value="TreeGrafter"/>
</dbReference>
<dbReference type="KEGG" id="pfd:PFDG_05134"/>
<dbReference type="InterPro" id="IPR027652">
    <property type="entry name" value="PRP8"/>
</dbReference>
<accession>A0A0L7M9N4</accession>
<dbReference type="AlphaFoldDB" id="A0A0L7M9N4"/>
<dbReference type="GO" id="GO:0097157">
    <property type="term" value="F:pre-mRNA intronic binding"/>
    <property type="evidence" value="ECO:0007669"/>
    <property type="project" value="TreeGrafter"/>
</dbReference>
<name>A0A0L7M9N4_PLAF4</name>
<dbReference type="GO" id="GO:0030619">
    <property type="term" value="F:U1 snRNA binding"/>
    <property type="evidence" value="ECO:0007669"/>
    <property type="project" value="TreeGrafter"/>
</dbReference>
<dbReference type="GO" id="GO:0030620">
    <property type="term" value="F:U2 snRNA binding"/>
    <property type="evidence" value="ECO:0007669"/>
    <property type="project" value="TreeGrafter"/>
</dbReference>
<dbReference type="PANTHER" id="PTHR11140:SF0">
    <property type="entry name" value="PRE-MRNA-PROCESSING-SPLICING FACTOR 8"/>
    <property type="match status" value="1"/>
</dbReference>
<feature type="non-terminal residue" evidence="1">
    <location>
        <position position="97"/>
    </location>
</feature>
<dbReference type="Proteomes" id="UP000054282">
    <property type="component" value="Unassembled WGS sequence"/>
</dbReference>